<reference evidence="5 6" key="1">
    <citation type="submission" date="2020-12" db="EMBL/GenBank/DDBJ databases">
        <title>Concerted genomic and epigenomic changes stabilize Arabidopsis allopolyploids.</title>
        <authorList>
            <person name="Chen Z."/>
        </authorList>
    </citation>
    <scope>NUCLEOTIDE SEQUENCE [LARGE SCALE GENOMIC DNA]</scope>
    <source>
        <strain evidence="5">As9502</strain>
        <tissue evidence="5">Leaf</tissue>
    </source>
</reference>
<dbReference type="InterPro" id="IPR006501">
    <property type="entry name" value="Pectinesterase_inhib_dom"/>
</dbReference>
<dbReference type="Pfam" id="PF04043">
    <property type="entry name" value="PMEI"/>
    <property type="match status" value="1"/>
</dbReference>
<dbReference type="OrthoDB" id="764172at2759"/>
<dbReference type="PANTHER" id="PTHR36710:SF17">
    <property type="entry name" value="PLANT INVERTASE_PECTIN METHYLESTERASE INHIBITOR SUPERFAMILY PROTEIN"/>
    <property type="match status" value="1"/>
</dbReference>
<evidence type="ECO:0000259" key="4">
    <source>
        <dbReference type="SMART" id="SM00856"/>
    </source>
</evidence>
<evidence type="ECO:0000256" key="1">
    <source>
        <dbReference type="ARBA" id="ARBA00022729"/>
    </source>
</evidence>
<evidence type="ECO:0000313" key="6">
    <source>
        <dbReference type="Proteomes" id="UP000694251"/>
    </source>
</evidence>
<evidence type="ECO:0000256" key="3">
    <source>
        <dbReference type="ARBA" id="ARBA00038471"/>
    </source>
</evidence>
<evidence type="ECO:0000256" key="2">
    <source>
        <dbReference type="ARBA" id="ARBA00023157"/>
    </source>
</evidence>
<accession>A0A8T2CJS5</accession>
<dbReference type="EMBL" id="JAEFBJ010000006">
    <property type="protein sequence ID" value="KAG7599759.1"/>
    <property type="molecule type" value="Genomic_DNA"/>
</dbReference>
<dbReference type="NCBIfam" id="TIGR01614">
    <property type="entry name" value="PME_inhib"/>
    <property type="match status" value="1"/>
</dbReference>
<name>A0A8T2CJS5_ARASU</name>
<dbReference type="SMART" id="SM00856">
    <property type="entry name" value="PMEI"/>
    <property type="match status" value="1"/>
</dbReference>
<dbReference type="FunFam" id="1.20.140.40:FF:000008">
    <property type="entry name" value="Invertase/pectin methylesterase inhibitor family protein"/>
    <property type="match status" value="1"/>
</dbReference>
<organism evidence="5 6">
    <name type="scientific">Arabidopsis suecica</name>
    <name type="common">Swedish thale-cress</name>
    <name type="synonym">Cardaminopsis suecica</name>
    <dbReference type="NCBI Taxonomy" id="45249"/>
    <lineage>
        <taxon>Eukaryota</taxon>
        <taxon>Viridiplantae</taxon>
        <taxon>Streptophyta</taxon>
        <taxon>Embryophyta</taxon>
        <taxon>Tracheophyta</taxon>
        <taxon>Spermatophyta</taxon>
        <taxon>Magnoliopsida</taxon>
        <taxon>eudicotyledons</taxon>
        <taxon>Gunneridae</taxon>
        <taxon>Pentapetalae</taxon>
        <taxon>rosids</taxon>
        <taxon>malvids</taxon>
        <taxon>Brassicales</taxon>
        <taxon>Brassicaceae</taxon>
        <taxon>Camelineae</taxon>
        <taxon>Arabidopsis</taxon>
    </lineage>
</organism>
<keyword evidence="1" id="KW-0732">Signal</keyword>
<protein>
    <submittedName>
        <fullName evidence="5">Pectinesterase inhibitor domain</fullName>
    </submittedName>
</protein>
<keyword evidence="6" id="KW-1185">Reference proteome</keyword>
<keyword evidence="2" id="KW-1015">Disulfide bond</keyword>
<evidence type="ECO:0000313" key="5">
    <source>
        <dbReference type="EMBL" id="KAG7599759.1"/>
    </source>
</evidence>
<sequence length="185" mass="20960">MVAYQKHNLSFSLLIVFILFGFSSVTRLSFAVTQSEVQTICSSPTSNPSFCYKFFKSDPKIEKLDLSDTAKYLIHHAQQNALDTHNQLQLLANSTTDKRTKECYISCSKYYDKALYSFGEALKDIEVHNPDYLNVEISAARQNANDCKTLDLKDVKPDPKLMMKIDFLENVCGIVLSISDILPKN</sequence>
<dbReference type="InterPro" id="IPR034086">
    <property type="entry name" value="PMEI_plant"/>
</dbReference>
<proteinExistence type="inferred from homology"/>
<dbReference type="AlphaFoldDB" id="A0A8T2CJS5"/>
<feature type="domain" description="Pectinesterase inhibitor" evidence="4">
    <location>
        <begin position="32"/>
        <end position="178"/>
    </location>
</feature>
<dbReference type="InterPro" id="IPR052421">
    <property type="entry name" value="PCW_Enzyme_Inhibitor"/>
</dbReference>
<dbReference type="Proteomes" id="UP000694251">
    <property type="component" value="Chromosome 6"/>
</dbReference>
<comment type="caution">
    <text evidence="5">The sequence shown here is derived from an EMBL/GenBank/DDBJ whole genome shotgun (WGS) entry which is preliminary data.</text>
</comment>
<comment type="similarity">
    <text evidence="3">Belongs to the PMEI family.</text>
</comment>
<dbReference type="PANTHER" id="PTHR36710">
    <property type="entry name" value="PECTINESTERASE INHIBITOR-LIKE"/>
    <property type="match status" value="1"/>
</dbReference>
<gene>
    <name evidence="5" type="ORF">ISN44_As06g039330</name>
</gene>
<dbReference type="GO" id="GO:0046910">
    <property type="term" value="F:pectinesterase inhibitor activity"/>
    <property type="evidence" value="ECO:0007669"/>
    <property type="project" value="InterPro"/>
</dbReference>
<dbReference type="CDD" id="cd15797">
    <property type="entry name" value="PMEI"/>
    <property type="match status" value="1"/>
</dbReference>